<dbReference type="InterPro" id="IPR008972">
    <property type="entry name" value="Cupredoxin"/>
</dbReference>
<dbReference type="Pfam" id="PF00127">
    <property type="entry name" value="Copper-bind"/>
    <property type="match status" value="1"/>
</dbReference>
<keyword evidence="2" id="KW-0186">Copper</keyword>
<organism evidence="5 6">
    <name type="scientific">Nonomuraea angiospora</name>
    <dbReference type="NCBI Taxonomy" id="46172"/>
    <lineage>
        <taxon>Bacteria</taxon>
        <taxon>Bacillati</taxon>
        <taxon>Actinomycetota</taxon>
        <taxon>Actinomycetes</taxon>
        <taxon>Streptosporangiales</taxon>
        <taxon>Streptosporangiaceae</taxon>
        <taxon>Nonomuraea</taxon>
    </lineage>
</organism>
<feature type="region of interest" description="Disordered" evidence="3">
    <location>
        <begin position="27"/>
        <end position="46"/>
    </location>
</feature>
<evidence type="ECO:0000313" key="6">
    <source>
        <dbReference type="Proteomes" id="UP000633509"/>
    </source>
</evidence>
<dbReference type="Proteomes" id="UP000633509">
    <property type="component" value="Unassembled WGS sequence"/>
</dbReference>
<dbReference type="InterPro" id="IPR033138">
    <property type="entry name" value="Cu_oxidase_CS"/>
</dbReference>
<evidence type="ECO:0000256" key="2">
    <source>
        <dbReference type="ARBA" id="ARBA00023008"/>
    </source>
</evidence>
<comment type="caution">
    <text evidence="5">The sequence shown here is derived from an EMBL/GenBank/DDBJ whole genome shotgun (WGS) entry which is preliminary data.</text>
</comment>
<reference evidence="5 6" key="1">
    <citation type="submission" date="2020-10" db="EMBL/GenBank/DDBJ databases">
        <title>Sequencing the genomes of 1000 actinobacteria strains.</title>
        <authorList>
            <person name="Klenk H.-P."/>
        </authorList>
    </citation>
    <scope>NUCLEOTIDE SEQUENCE [LARGE SCALE GENOMIC DNA]</scope>
    <source>
        <strain evidence="5 6">DSM 43173</strain>
    </source>
</reference>
<dbReference type="PROSITE" id="PS00079">
    <property type="entry name" value="MULTICOPPER_OXIDASE1"/>
    <property type="match status" value="1"/>
</dbReference>
<feature type="domain" description="Blue (type 1) copper" evidence="4">
    <location>
        <begin position="63"/>
        <end position="171"/>
    </location>
</feature>
<accession>A0ABR9M742</accession>
<gene>
    <name evidence="5" type="ORF">H4W80_006984</name>
</gene>
<keyword evidence="6" id="KW-1185">Reference proteome</keyword>
<evidence type="ECO:0000259" key="4">
    <source>
        <dbReference type="Pfam" id="PF00127"/>
    </source>
</evidence>
<evidence type="ECO:0000256" key="1">
    <source>
        <dbReference type="ARBA" id="ARBA00022723"/>
    </source>
</evidence>
<proteinExistence type="predicted"/>
<dbReference type="RefSeq" id="WP_192788891.1">
    <property type="nucleotide sequence ID" value="NZ_JADBEK010000001.1"/>
</dbReference>
<dbReference type="PANTHER" id="PTHR38439:SF3">
    <property type="entry name" value="COPPER-RESISTANT CUPROPROTEIN COPI"/>
    <property type="match status" value="1"/>
</dbReference>
<feature type="region of interest" description="Disordered" evidence="3">
    <location>
        <begin position="105"/>
        <end position="132"/>
    </location>
</feature>
<sequence length="173" mass="17292">MRPHDVWSAGTAAVAMTAALFTGAPTATGQAAGSRPAQECTPPPLPGKVVDVDVTDATGAAPMRLTVKPAKVTAGTVSLRVSNTGTLAHEVVVLPLTAGRPIGKRPIGAESRASETGSVGEASHNCGAGEGGGIAPGSAGWATLTLKPGRYELICNFPGHYAAGMRAELDVTP</sequence>
<dbReference type="Gene3D" id="2.60.40.420">
    <property type="entry name" value="Cupredoxins - blue copper proteins"/>
    <property type="match status" value="1"/>
</dbReference>
<dbReference type="SUPFAM" id="SSF49503">
    <property type="entry name" value="Cupredoxins"/>
    <property type="match status" value="1"/>
</dbReference>
<dbReference type="InterPro" id="IPR050845">
    <property type="entry name" value="Cu-binding_ET"/>
</dbReference>
<name>A0ABR9M742_9ACTN</name>
<dbReference type="InterPro" id="IPR000923">
    <property type="entry name" value="BlueCu_1"/>
</dbReference>
<dbReference type="PANTHER" id="PTHR38439">
    <property type="entry name" value="AURACYANIN-B"/>
    <property type="match status" value="1"/>
</dbReference>
<protein>
    <submittedName>
        <fullName evidence="5">Cupredoxin-like copper-binding protein</fullName>
    </submittedName>
</protein>
<keyword evidence="1" id="KW-0479">Metal-binding</keyword>
<dbReference type="EMBL" id="JADBEK010000001">
    <property type="protein sequence ID" value="MBE1588726.1"/>
    <property type="molecule type" value="Genomic_DNA"/>
</dbReference>
<evidence type="ECO:0000313" key="5">
    <source>
        <dbReference type="EMBL" id="MBE1588726.1"/>
    </source>
</evidence>
<evidence type="ECO:0000256" key="3">
    <source>
        <dbReference type="SAM" id="MobiDB-lite"/>
    </source>
</evidence>